<proteinExistence type="predicted"/>
<keyword evidence="2" id="KW-1185">Reference proteome</keyword>
<evidence type="ECO:0000313" key="2">
    <source>
        <dbReference type="Proteomes" id="UP000005237"/>
    </source>
</evidence>
<accession>A0A8R1IUG9</accession>
<dbReference type="EnsemblMetazoa" id="CJA40046.1">
    <property type="protein sequence ID" value="CJA40046.1"/>
    <property type="gene ID" value="WBGene00215894"/>
</dbReference>
<reference evidence="1" key="2">
    <citation type="submission" date="2022-06" db="UniProtKB">
        <authorList>
            <consortium name="EnsemblMetazoa"/>
        </authorList>
    </citation>
    <scope>IDENTIFICATION</scope>
    <source>
        <strain evidence="1">DF5081</strain>
    </source>
</reference>
<dbReference type="AlphaFoldDB" id="A0A8R1IUG9"/>
<reference evidence="2" key="1">
    <citation type="submission" date="2010-08" db="EMBL/GenBank/DDBJ databases">
        <authorList>
            <consortium name="Caenorhabditis japonica Sequencing Consortium"/>
            <person name="Wilson R.K."/>
        </authorList>
    </citation>
    <scope>NUCLEOTIDE SEQUENCE [LARGE SCALE GENOMIC DNA]</scope>
    <source>
        <strain evidence="2">DF5081</strain>
    </source>
</reference>
<name>A0A8R1IUG9_CAEJA</name>
<evidence type="ECO:0000313" key="1">
    <source>
        <dbReference type="EnsemblMetazoa" id="CJA40046.1"/>
    </source>
</evidence>
<dbReference type="Proteomes" id="UP000005237">
    <property type="component" value="Unassembled WGS sequence"/>
</dbReference>
<protein>
    <submittedName>
        <fullName evidence="1">Uncharacterized protein</fullName>
    </submittedName>
</protein>
<organism evidence="1 2">
    <name type="scientific">Caenorhabditis japonica</name>
    <dbReference type="NCBI Taxonomy" id="281687"/>
    <lineage>
        <taxon>Eukaryota</taxon>
        <taxon>Metazoa</taxon>
        <taxon>Ecdysozoa</taxon>
        <taxon>Nematoda</taxon>
        <taxon>Chromadorea</taxon>
        <taxon>Rhabditida</taxon>
        <taxon>Rhabditina</taxon>
        <taxon>Rhabditomorpha</taxon>
        <taxon>Rhabditoidea</taxon>
        <taxon>Rhabditidae</taxon>
        <taxon>Peloderinae</taxon>
        <taxon>Caenorhabditis</taxon>
    </lineage>
</organism>
<sequence>MARSLVAVGKDIDSREDRKVWRKTKRKLAKLRPQQPTCTISHAEVKLAILKGKASKVLGPDGICHLHLKHVPVNCISLMAELFNQREQGSGFLEENKRPY</sequence>